<evidence type="ECO:0000256" key="3">
    <source>
        <dbReference type="ARBA" id="ARBA00022694"/>
    </source>
</evidence>
<evidence type="ECO:0000313" key="10">
    <source>
        <dbReference type="EMBL" id="CAF0902277.1"/>
    </source>
</evidence>
<dbReference type="InterPro" id="IPR020103">
    <property type="entry name" value="PsdUridine_synth_cat_dom_sf"/>
</dbReference>
<dbReference type="GO" id="GO:0003723">
    <property type="term" value="F:RNA binding"/>
    <property type="evidence" value="ECO:0007669"/>
    <property type="project" value="InterPro"/>
</dbReference>
<evidence type="ECO:0000259" key="9">
    <source>
        <dbReference type="Pfam" id="PF21238"/>
    </source>
</evidence>
<evidence type="ECO:0000256" key="1">
    <source>
        <dbReference type="ARBA" id="ARBA00009652"/>
    </source>
</evidence>
<dbReference type="EC" id="5.4.99.25" evidence="2"/>
<dbReference type="Pfam" id="PF21238">
    <property type="entry name" value="Pus10_C"/>
    <property type="match status" value="1"/>
</dbReference>
<dbReference type="GO" id="GO:0160148">
    <property type="term" value="F:tRNA pseudouridine(55) synthase activity"/>
    <property type="evidence" value="ECO:0007669"/>
    <property type="project" value="UniProtKB-EC"/>
</dbReference>
<evidence type="ECO:0000259" key="8">
    <source>
        <dbReference type="Pfam" id="PF21237"/>
    </source>
</evidence>
<evidence type="ECO:0000313" key="11">
    <source>
        <dbReference type="Proteomes" id="UP000663879"/>
    </source>
</evidence>
<dbReference type="FunFam" id="3.30.70.2510:FF:000001">
    <property type="entry name" value="tRNA pseudouridine synthase Pus10"/>
    <property type="match status" value="1"/>
</dbReference>
<dbReference type="EMBL" id="CAJNOC010001944">
    <property type="protein sequence ID" value="CAF0902277.1"/>
    <property type="molecule type" value="Genomic_DNA"/>
</dbReference>
<sequence>MTELLLKNIIDSLCWTCTKRIFHFQLFTVTASCENKSYFWIQKYLEEKKLKEHNSKDFQGCGICFGLLEKYSDESFLKELADRVNNCGIQFRDFRISLTASNVSTLREKFIELLLESIPISEISLRLYNPKCLSVKELWKILTFHPLEVIMGKLYNHTSLFDVKTKFTIEDSALEADTRLLDTRSISIPEKKLSKKARLQKEIQEVGFTKPNVDLVIKESNLEKFKKYYTLPFTRTMSNFDLECTHDPIFLAGRYLKFSRILSQTKWIIEGARKFSSSIEEIMGEVLSRELGATGFVFTSSGREDIDVKCLGKGRPFTLEFMEPKRTEFTREELKKYQQLINESTTEMAVKDLQYITREQTKLMRESQENKTKSYSALCYCYSKLDEKDIEKLNSLTRVDLLQQTPIRVLHRRTVMTRSRWISDIQASLIDEHHFKIKMLTQGGTYVKEFVHGDLGRTEPSLCTILNKECDILELDVESVNCDFPPEINYDD</sequence>
<feature type="domain" description="Pus10-like C-terminal" evidence="9">
    <location>
        <begin position="250"/>
        <end position="480"/>
    </location>
</feature>
<dbReference type="Proteomes" id="UP000663879">
    <property type="component" value="Unassembled WGS sequence"/>
</dbReference>
<dbReference type="PROSITE" id="PS51257">
    <property type="entry name" value="PROKAR_LIPOPROTEIN"/>
    <property type="match status" value="1"/>
</dbReference>
<gene>
    <name evidence="10" type="ORF">OXX778_LOCUS11460</name>
</gene>
<evidence type="ECO:0000256" key="6">
    <source>
        <dbReference type="ARBA" id="ARBA00079393"/>
    </source>
</evidence>
<dbReference type="FunFam" id="3.30.70.3190:FF:000001">
    <property type="entry name" value="tRNA pseudouridine synthase Pus10"/>
    <property type="match status" value="1"/>
</dbReference>
<keyword evidence="11" id="KW-1185">Reference proteome</keyword>
<dbReference type="Pfam" id="PF21237">
    <property type="entry name" value="Pus10_N_euk"/>
    <property type="match status" value="1"/>
</dbReference>
<dbReference type="Gene3D" id="3.30.70.3190">
    <property type="match status" value="1"/>
</dbReference>
<dbReference type="InterPro" id="IPR048741">
    <property type="entry name" value="Pus10-like_C"/>
</dbReference>
<organism evidence="10 11">
    <name type="scientific">Brachionus calyciflorus</name>
    <dbReference type="NCBI Taxonomy" id="104777"/>
    <lineage>
        <taxon>Eukaryota</taxon>
        <taxon>Metazoa</taxon>
        <taxon>Spiralia</taxon>
        <taxon>Gnathifera</taxon>
        <taxon>Rotifera</taxon>
        <taxon>Eurotatoria</taxon>
        <taxon>Monogononta</taxon>
        <taxon>Pseudotrocha</taxon>
        <taxon>Ploima</taxon>
        <taxon>Brachionidae</taxon>
        <taxon>Brachionus</taxon>
    </lineage>
</organism>
<dbReference type="PANTHER" id="PTHR21568:SF0">
    <property type="entry name" value="TRNA PSEUDOURIDINE SYNTHASE PUS10"/>
    <property type="match status" value="1"/>
</dbReference>
<dbReference type="InterPro" id="IPR039894">
    <property type="entry name" value="Pus10-like"/>
</dbReference>
<comment type="similarity">
    <text evidence="1">Belongs to the pseudouridine synthase Pus10 family.</text>
</comment>
<dbReference type="GO" id="GO:0031119">
    <property type="term" value="P:tRNA pseudouridine synthesis"/>
    <property type="evidence" value="ECO:0007669"/>
    <property type="project" value="TreeGrafter"/>
</dbReference>
<dbReference type="OrthoDB" id="271937at2759"/>
<keyword evidence="4" id="KW-0413">Isomerase</keyword>
<dbReference type="Gene3D" id="3.30.70.2510">
    <property type="match status" value="1"/>
</dbReference>
<accession>A0A813ZR26</accession>
<protein>
    <recommendedName>
        <fullName evidence="2">tRNA pseudouridine(55) synthase</fullName>
        <ecNumber evidence="2">5.4.99.25</ecNumber>
    </recommendedName>
    <alternativeName>
        <fullName evidence="7">tRNA pseudouridine 55 synthase</fullName>
    </alternativeName>
    <alternativeName>
        <fullName evidence="5">tRNA pseudouridylate synthase</fullName>
    </alternativeName>
    <alternativeName>
        <fullName evidence="6">tRNA-uridine isomerase</fullName>
    </alternativeName>
</protein>
<dbReference type="NCBIfam" id="TIGR01213">
    <property type="entry name" value="pseudo_Pus10arc"/>
    <property type="match status" value="1"/>
</dbReference>
<keyword evidence="3" id="KW-0819">tRNA processing</keyword>
<evidence type="ECO:0000256" key="2">
    <source>
        <dbReference type="ARBA" id="ARBA00012787"/>
    </source>
</evidence>
<reference evidence="10" key="1">
    <citation type="submission" date="2021-02" db="EMBL/GenBank/DDBJ databases">
        <authorList>
            <person name="Nowell W R."/>
        </authorList>
    </citation>
    <scope>NUCLEOTIDE SEQUENCE</scope>
    <source>
        <strain evidence="10">Ploen Becks lab</strain>
    </source>
</reference>
<comment type="caution">
    <text evidence="10">The sequence shown here is derived from an EMBL/GenBank/DDBJ whole genome shotgun (WGS) entry which is preliminary data.</text>
</comment>
<evidence type="ECO:0000256" key="4">
    <source>
        <dbReference type="ARBA" id="ARBA00023235"/>
    </source>
</evidence>
<evidence type="ECO:0000256" key="5">
    <source>
        <dbReference type="ARBA" id="ARBA00075270"/>
    </source>
</evidence>
<dbReference type="PANTHER" id="PTHR21568">
    <property type="entry name" value="TRNA PSEUDOURIDINE SYNTHASE PUS10"/>
    <property type="match status" value="1"/>
</dbReference>
<dbReference type="SUPFAM" id="SSF55120">
    <property type="entry name" value="Pseudouridine synthase"/>
    <property type="match status" value="1"/>
</dbReference>
<feature type="domain" description="Pus10 N-terminal eukaryotes" evidence="8">
    <location>
        <begin position="61"/>
        <end position="236"/>
    </location>
</feature>
<name>A0A813ZR26_9BILA</name>
<evidence type="ECO:0000256" key="7">
    <source>
        <dbReference type="ARBA" id="ARBA00083669"/>
    </source>
</evidence>
<dbReference type="AlphaFoldDB" id="A0A813ZR26"/>
<dbReference type="InterPro" id="IPR048742">
    <property type="entry name" value="Pus10_N_euk"/>
</dbReference>
<proteinExistence type="inferred from homology"/>